<accession>A0A6J6NDV8</accession>
<protein>
    <submittedName>
        <fullName evidence="1">Unannotated protein</fullName>
    </submittedName>
</protein>
<evidence type="ECO:0000313" key="1">
    <source>
        <dbReference type="EMBL" id="CAB4683174.1"/>
    </source>
</evidence>
<dbReference type="InterPro" id="IPR007497">
    <property type="entry name" value="SIMPL/DUF541"/>
</dbReference>
<organism evidence="1">
    <name type="scientific">freshwater metagenome</name>
    <dbReference type="NCBI Taxonomy" id="449393"/>
    <lineage>
        <taxon>unclassified sequences</taxon>
        <taxon>metagenomes</taxon>
        <taxon>ecological metagenomes</taxon>
    </lineage>
</organism>
<gene>
    <name evidence="1" type="ORF">UFOPK2362_00543</name>
</gene>
<dbReference type="EMBL" id="CAEZXI010000043">
    <property type="protein sequence ID" value="CAB4683174.1"/>
    <property type="molecule type" value="Genomic_DNA"/>
</dbReference>
<dbReference type="InterPro" id="IPR052022">
    <property type="entry name" value="26kDa_periplasmic_antigen"/>
</dbReference>
<name>A0A6J6NDV8_9ZZZZ</name>
<dbReference type="Pfam" id="PF04402">
    <property type="entry name" value="SIMPL"/>
    <property type="match status" value="1"/>
</dbReference>
<reference evidence="1" key="1">
    <citation type="submission" date="2020-05" db="EMBL/GenBank/DDBJ databases">
        <authorList>
            <person name="Chiriac C."/>
            <person name="Salcher M."/>
            <person name="Ghai R."/>
            <person name="Kavagutti S V."/>
        </authorList>
    </citation>
    <scope>NUCLEOTIDE SEQUENCE</scope>
</reference>
<dbReference type="Gene3D" id="3.30.110.170">
    <property type="entry name" value="Protein of unknown function (DUF541), domain 1"/>
    <property type="match status" value="1"/>
</dbReference>
<dbReference type="PANTHER" id="PTHR34387:SF1">
    <property type="entry name" value="PERIPLASMIC IMMUNOGENIC PROTEIN"/>
    <property type="match status" value="1"/>
</dbReference>
<proteinExistence type="predicted"/>
<dbReference type="AlphaFoldDB" id="A0A6J6NDV8"/>
<sequence length="242" mass="25656">MQIDIKRLLKVALPITLSLVLAFVLGNQSGGSSNLTNPQSLTFSATGYSQVVPDAIKLSVTATVIKKSSALALSDLAKTADQVREVLTANQVSTDDFSSTNLSLIPEYSYGLNGVRSFIGYRASQNFEITLKDSDNAGVVIDKLVAAGRDNLQIGSISSYLLDPSAAIEAARADAMKQAKAKAQSYAQLADLKLGRILTINESSDQSPQPMMLAKSDSGAGTSFDMGTQKLSVTTVISWELK</sequence>
<dbReference type="Gene3D" id="3.30.70.2970">
    <property type="entry name" value="Protein of unknown function (DUF541), domain 2"/>
    <property type="match status" value="1"/>
</dbReference>
<dbReference type="PANTHER" id="PTHR34387">
    <property type="entry name" value="SLR1258 PROTEIN"/>
    <property type="match status" value="1"/>
</dbReference>
<dbReference type="GO" id="GO:0006974">
    <property type="term" value="P:DNA damage response"/>
    <property type="evidence" value="ECO:0007669"/>
    <property type="project" value="TreeGrafter"/>
</dbReference>